<evidence type="ECO:0000313" key="1">
    <source>
        <dbReference type="EMBL" id="CDW25577.1"/>
    </source>
</evidence>
<accession>A0A0K2TIV1</accession>
<dbReference type="EMBL" id="HACA01008216">
    <property type="protein sequence ID" value="CDW25577.1"/>
    <property type="molecule type" value="Transcribed_RNA"/>
</dbReference>
<reference evidence="1" key="1">
    <citation type="submission" date="2014-05" db="EMBL/GenBank/DDBJ databases">
        <authorList>
            <person name="Chronopoulou M."/>
        </authorList>
    </citation>
    <scope>NUCLEOTIDE SEQUENCE</scope>
    <source>
        <tissue evidence="1">Whole organism</tissue>
    </source>
</reference>
<name>A0A0K2TIV1_LEPSM</name>
<dbReference type="AlphaFoldDB" id="A0A0K2TIV1"/>
<organism evidence="1">
    <name type="scientific">Lepeophtheirus salmonis</name>
    <name type="common">Salmon louse</name>
    <name type="synonym">Caligus salmonis</name>
    <dbReference type="NCBI Taxonomy" id="72036"/>
    <lineage>
        <taxon>Eukaryota</taxon>
        <taxon>Metazoa</taxon>
        <taxon>Ecdysozoa</taxon>
        <taxon>Arthropoda</taxon>
        <taxon>Crustacea</taxon>
        <taxon>Multicrustacea</taxon>
        <taxon>Hexanauplia</taxon>
        <taxon>Copepoda</taxon>
        <taxon>Siphonostomatoida</taxon>
        <taxon>Caligidae</taxon>
        <taxon>Lepeophtheirus</taxon>
    </lineage>
</organism>
<proteinExistence type="predicted"/>
<sequence>MSCTVAAANALLNTSRSEAWVILTMVFVTDVPTLEPSIIGIACLTSTPADTRDTIIDVDVAEDCTRTVTRIPIITPTMGFDKSVDEEKSLDKFFPPRIRKDTLRNVKEQIKRYNAKITRIVRHIFLV</sequence>
<protein>
    <submittedName>
        <fullName evidence="1">Uncharacterized protein</fullName>
    </submittedName>
</protein>